<keyword evidence="2" id="KW-0472">Membrane</keyword>
<feature type="region of interest" description="Disordered" evidence="1">
    <location>
        <begin position="426"/>
        <end position="451"/>
    </location>
</feature>
<protein>
    <submittedName>
        <fullName evidence="3">Uncharacterized protein</fullName>
    </submittedName>
</protein>
<evidence type="ECO:0000256" key="2">
    <source>
        <dbReference type="SAM" id="Phobius"/>
    </source>
</evidence>
<keyword evidence="2" id="KW-1133">Transmembrane helix</keyword>
<dbReference type="RefSeq" id="WP_345323256.1">
    <property type="nucleotide sequence ID" value="NZ_BAABGA010000035.1"/>
</dbReference>
<accession>A0ABP8MVB3</accession>
<organism evidence="3 4">
    <name type="scientific">Novipirellula rosea</name>
    <dbReference type="NCBI Taxonomy" id="1031540"/>
    <lineage>
        <taxon>Bacteria</taxon>
        <taxon>Pseudomonadati</taxon>
        <taxon>Planctomycetota</taxon>
        <taxon>Planctomycetia</taxon>
        <taxon>Pirellulales</taxon>
        <taxon>Pirellulaceae</taxon>
        <taxon>Novipirellula</taxon>
    </lineage>
</organism>
<keyword evidence="2" id="KW-0812">Transmembrane</keyword>
<evidence type="ECO:0000313" key="4">
    <source>
        <dbReference type="Proteomes" id="UP001500840"/>
    </source>
</evidence>
<evidence type="ECO:0000313" key="3">
    <source>
        <dbReference type="EMBL" id="GAA4455603.1"/>
    </source>
</evidence>
<sequence>MSAADPPRRHYWKIAILLCVLGIPILLCSGTATWWFARQEIAAGKLASERAEIVARGLPIDNESIAEFRSERMSHKLSDRWMRLLDQFETEAFLKSCEGVPIVGVTEDEPSVALDSPNKYQDDIERFLEQWAGLRAELHEITEGSGAIWTEIEFDSFATLLPRVHSTRSAARLLSLEFKDAVRRDDREQAFHSIMATIGVARSLESEPILVATLVHLAISGMALDDLKLAVERDLFNEEQLLRLLDQLKSFDDFGTKYRLAIAGERAMSQPVFDNPGQLMDEGNESNLGARPIDALAALEFLEQAESIPTDNLTDFMVDADAFETHVDRQFKDAGWLQRWDTIMTSLTVPAVGAYATAIVRNTMQMRIAKLAIGLRLFQKPRSHWPDSLEKLSVSSIGVELGPTEPIGDKPFGYRVENETAELWGFLPENASDSTPDSPPDPISVPENQRDQVDYWHWKLQTPTN</sequence>
<dbReference type="EMBL" id="BAABGA010000035">
    <property type="protein sequence ID" value="GAA4455603.1"/>
    <property type="molecule type" value="Genomic_DNA"/>
</dbReference>
<proteinExistence type="predicted"/>
<reference evidence="4" key="1">
    <citation type="journal article" date="2019" name="Int. J. Syst. Evol. Microbiol.">
        <title>The Global Catalogue of Microorganisms (GCM) 10K type strain sequencing project: providing services to taxonomists for standard genome sequencing and annotation.</title>
        <authorList>
            <consortium name="The Broad Institute Genomics Platform"/>
            <consortium name="The Broad Institute Genome Sequencing Center for Infectious Disease"/>
            <person name="Wu L."/>
            <person name="Ma J."/>
        </authorList>
    </citation>
    <scope>NUCLEOTIDE SEQUENCE [LARGE SCALE GENOMIC DNA]</scope>
    <source>
        <strain evidence="4">JCM 17759</strain>
    </source>
</reference>
<keyword evidence="4" id="KW-1185">Reference proteome</keyword>
<gene>
    <name evidence="3" type="ORF">GCM10023156_29890</name>
</gene>
<feature type="transmembrane region" description="Helical" evidence="2">
    <location>
        <begin position="12"/>
        <end position="37"/>
    </location>
</feature>
<comment type="caution">
    <text evidence="3">The sequence shown here is derived from an EMBL/GenBank/DDBJ whole genome shotgun (WGS) entry which is preliminary data.</text>
</comment>
<evidence type="ECO:0000256" key="1">
    <source>
        <dbReference type="SAM" id="MobiDB-lite"/>
    </source>
</evidence>
<dbReference type="Proteomes" id="UP001500840">
    <property type="component" value="Unassembled WGS sequence"/>
</dbReference>
<name>A0ABP8MVB3_9BACT</name>